<gene>
    <name evidence="2" type="ORF">FRX31_006803</name>
</gene>
<name>A0A7J6X1K0_THATH</name>
<protein>
    <submittedName>
        <fullName evidence="2">Uncharacterized protein</fullName>
    </submittedName>
</protein>
<dbReference type="EMBL" id="JABWDY010006540">
    <property type="protein sequence ID" value="KAF5203609.1"/>
    <property type="molecule type" value="Genomic_DNA"/>
</dbReference>
<sequence length="124" mass="13710">MSWEKKKLLNNNIQEPQIKNPILPLSPPHHNLSQLLMDTPNDQQLKTLTPIHTIDISTPSPILTQKDINSSNPLQHPQLTTTSAAKGSSSIPASQLLHHIKNPYHLLLSPLALLTSTLNPHPLP</sequence>
<keyword evidence="3" id="KW-1185">Reference proteome</keyword>
<dbReference type="AlphaFoldDB" id="A0A7J6X1K0"/>
<evidence type="ECO:0000313" key="2">
    <source>
        <dbReference type="EMBL" id="KAF5203609.1"/>
    </source>
</evidence>
<evidence type="ECO:0000256" key="1">
    <source>
        <dbReference type="SAM" id="MobiDB-lite"/>
    </source>
</evidence>
<accession>A0A7J6X1K0</accession>
<organism evidence="2 3">
    <name type="scientific">Thalictrum thalictroides</name>
    <name type="common">Rue-anemone</name>
    <name type="synonym">Anemone thalictroides</name>
    <dbReference type="NCBI Taxonomy" id="46969"/>
    <lineage>
        <taxon>Eukaryota</taxon>
        <taxon>Viridiplantae</taxon>
        <taxon>Streptophyta</taxon>
        <taxon>Embryophyta</taxon>
        <taxon>Tracheophyta</taxon>
        <taxon>Spermatophyta</taxon>
        <taxon>Magnoliopsida</taxon>
        <taxon>Ranunculales</taxon>
        <taxon>Ranunculaceae</taxon>
        <taxon>Thalictroideae</taxon>
        <taxon>Thalictrum</taxon>
    </lineage>
</organism>
<proteinExistence type="predicted"/>
<comment type="caution">
    <text evidence="2">The sequence shown here is derived from an EMBL/GenBank/DDBJ whole genome shotgun (WGS) entry which is preliminary data.</text>
</comment>
<evidence type="ECO:0000313" key="3">
    <source>
        <dbReference type="Proteomes" id="UP000554482"/>
    </source>
</evidence>
<reference evidence="2 3" key="1">
    <citation type="submission" date="2020-06" db="EMBL/GenBank/DDBJ databases">
        <title>Transcriptomic and genomic resources for Thalictrum thalictroides and T. hernandezii: Facilitating candidate gene discovery in an emerging model plant lineage.</title>
        <authorList>
            <person name="Arias T."/>
            <person name="Riano-Pachon D.M."/>
            <person name="Di Stilio V.S."/>
        </authorList>
    </citation>
    <scope>NUCLEOTIDE SEQUENCE [LARGE SCALE GENOMIC DNA]</scope>
    <source>
        <strain evidence="3">cv. WT478/WT964</strain>
        <tissue evidence="2">Leaves</tissue>
    </source>
</reference>
<feature type="region of interest" description="Disordered" evidence="1">
    <location>
        <begin position="62"/>
        <end position="90"/>
    </location>
</feature>
<dbReference type="Proteomes" id="UP000554482">
    <property type="component" value="Unassembled WGS sequence"/>
</dbReference>